<keyword evidence="2" id="KW-0479">Metal-binding</keyword>
<evidence type="ECO:0000313" key="12">
    <source>
        <dbReference type="Proteomes" id="UP000749559"/>
    </source>
</evidence>
<dbReference type="EMBL" id="CAIIXF020000008">
    <property type="protein sequence ID" value="CAH1792432.1"/>
    <property type="molecule type" value="Genomic_DNA"/>
</dbReference>
<accession>A0A8S4PLI6</accession>
<comment type="caution">
    <text evidence="11">The sequence shown here is derived from an EMBL/GenBank/DDBJ whole genome shotgun (WGS) entry which is preliminary data.</text>
</comment>
<dbReference type="OrthoDB" id="6154725at2759"/>
<evidence type="ECO:0000256" key="6">
    <source>
        <dbReference type="ARBA" id="ARBA00023015"/>
    </source>
</evidence>
<reference evidence="11" key="1">
    <citation type="submission" date="2022-03" db="EMBL/GenBank/DDBJ databases">
        <authorList>
            <person name="Martin C."/>
        </authorList>
    </citation>
    <scope>NUCLEOTIDE SEQUENCE</scope>
</reference>
<feature type="domain" description="C2H2-type" evidence="10">
    <location>
        <begin position="130"/>
        <end position="158"/>
    </location>
</feature>
<dbReference type="FunFam" id="3.30.160.60:FF:002343">
    <property type="entry name" value="Zinc finger protein 33A"/>
    <property type="match status" value="1"/>
</dbReference>
<evidence type="ECO:0000313" key="11">
    <source>
        <dbReference type="EMBL" id="CAH1792432.1"/>
    </source>
</evidence>
<organism evidence="11 12">
    <name type="scientific">Owenia fusiformis</name>
    <name type="common">Polychaete worm</name>
    <dbReference type="NCBI Taxonomy" id="6347"/>
    <lineage>
        <taxon>Eukaryota</taxon>
        <taxon>Metazoa</taxon>
        <taxon>Spiralia</taxon>
        <taxon>Lophotrochozoa</taxon>
        <taxon>Annelida</taxon>
        <taxon>Polychaeta</taxon>
        <taxon>Sedentaria</taxon>
        <taxon>Canalipalpata</taxon>
        <taxon>Sabellida</taxon>
        <taxon>Oweniida</taxon>
        <taxon>Oweniidae</taxon>
        <taxon>Owenia</taxon>
    </lineage>
</organism>
<dbReference type="PROSITE" id="PS00028">
    <property type="entry name" value="ZINC_FINGER_C2H2_1"/>
    <property type="match status" value="8"/>
</dbReference>
<dbReference type="Gene3D" id="3.30.160.60">
    <property type="entry name" value="Classic Zinc Finger"/>
    <property type="match status" value="6"/>
</dbReference>
<evidence type="ECO:0000256" key="8">
    <source>
        <dbReference type="ARBA" id="ARBA00023242"/>
    </source>
</evidence>
<dbReference type="InterPro" id="IPR051061">
    <property type="entry name" value="Zinc_finger_trans_reg"/>
</dbReference>
<dbReference type="Pfam" id="PF00096">
    <property type="entry name" value="zf-C2H2"/>
    <property type="match status" value="4"/>
</dbReference>
<feature type="domain" description="C2H2-type" evidence="10">
    <location>
        <begin position="195"/>
        <end position="223"/>
    </location>
</feature>
<feature type="domain" description="C2H2-type" evidence="10">
    <location>
        <begin position="281"/>
        <end position="310"/>
    </location>
</feature>
<comment type="subcellular location">
    <subcellularLocation>
        <location evidence="1">Nucleus</location>
    </subcellularLocation>
</comment>
<keyword evidence="5" id="KW-0862">Zinc</keyword>
<evidence type="ECO:0000256" key="1">
    <source>
        <dbReference type="ARBA" id="ARBA00004123"/>
    </source>
</evidence>
<gene>
    <name evidence="11" type="ORF">OFUS_LOCUS17394</name>
</gene>
<dbReference type="Proteomes" id="UP000749559">
    <property type="component" value="Unassembled WGS sequence"/>
</dbReference>
<feature type="domain" description="C2H2-type" evidence="10">
    <location>
        <begin position="225"/>
        <end position="253"/>
    </location>
</feature>
<evidence type="ECO:0000256" key="7">
    <source>
        <dbReference type="ARBA" id="ARBA00023163"/>
    </source>
</evidence>
<evidence type="ECO:0000256" key="3">
    <source>
        <dbReference type="ARBA" id="ARBA00022737"/>
    </source>
</evidence>
<dbReference type="GO" id="GO:0006357">
    <property type="term" value="P:regulation of transcription by RNA polymerase II"/>
    <property type="evidence" value="ECO:0007669"/>
    <property type="project" value="TreeGrafter"/>
</dbReference>
<proteinExistence type="predicted"/>
<evidence type="ECO:0000259" key="10">
    <source>
        <dbReference type="PROSITE" id="PS50157"/>
    </source>
</evidence>
<evidence type="ECO:0000256" key="2">
    <source>
        <dbReference type="ARBA" id="ARBA00022723"/>
    </source>
</evidence>
<dbReference type="PROSITE" id="PS50157">
    <property type="entry name" value="ZINC_FINGER_C2H2_2"/>
    <property type="match status" value="7"/>
</dbReference>
<sequence>MDGARGVLMYNCETCDLQIENRAQFFVHMQQNHGKLPYKCRHCNETFANTKYFIFHILKIHQGFRWTEITNPENSVCDICGRVMKRENIKDHKLRKHSNFRPVTCTLCGKRFLTNGELNAHMVYHNEKRFMCQLCGVKFFKRFELKSHTNRIHLKTKMFSCKHCKVEFMSVDKRWRHYLESPECVKVGNIAMTVYTCETCKKQFQHKAKLEIHIERYHKVGKETFTCTICSKAYSVEDSLKYHIRTVHGKKSNKCHLCYKSFQSKSILNNHIRTHTGEKPHKCEVCNVSFSHNGTLYRHQNGKAHIAKVNSLRPSNDISHFSYH</sequence>
<protein>
    <recommendedName>
        <fullName evidence="10">C2H2-type domain-containing protein</fullName>
    </recommendedName>
</protein>
<dbReference type="SUPFAM" id="SSF57667">
    <property type="entry name" value="beta-beta-alpha zinc fingers"/>
    <property type="match status" value="5"/>
</dbReference>
<keyword evidence="3" id="KW-0677">Repeat</keyword>
<keyword evidence="8" id="KW-0539">Nucleus</keyword>
<dbReference type="SMART" id="SM00355">
    <property type="entry name" value="ZnF_C2H2"/>
    <property type="match status" value="10"/>
</dbReference>
<feature type="domain" description="C2H2-type" evidence="10">
    <location>
        <begin position="38"/>
        <end position="66"/>
    </location>
</feature>
<name>A0A8S4PLI6_OWEFU</name>
<dbReference type="InterPro" id="IPR013087">
    <property type="entry name" value="Znf_C2H2_type"/>
</dbReference>
<dbReference type="Pfam" id="PF13894">
    <property type="entry name" value="zf-C2H2_4"/>
    <property type="match status" value="1"/>
</dbReference>
<evidence type="ECO:0000256" key="5">
    <source>
        <dbReference type="ARBA" id="ARBA00022833"/>
    </source>
</evidence>
<keyword evidence="12" id="KW-1185">Reference proteome</keyword>
<keyword evidence="7" id="KW-0804">Transcription</keyword>
<dbReference type="AlphaFoldDB" id="A0A8S4PLI6"/>
<feature type="domain" description="C2H2-type" evidence="10">
    <location>
        <begin position="253"/>
        <end position="280"/>
    </location>
</feature>
<keyword evidence="4 9" id="KW-0863">Zinc-finger</keyword>
<dbReference type="FunFam" id="3.30.160.60:FF:000624">
    <property type="entry name" value="zinc finger protein 697"/>
    <property type="match status" value="1"/>
</dbReference>
<dbReference type="GO" id="GO:0008270">
    <property type="term" value="F:zinc ion binding"/>
    <property type="evidence" value="ECO:0007669"/>
    <property type="project" value="UniProtKB-KW"/>
</dbReference>
<dbReference type="InterPro" id="IPR036236">
    <property type="entry name" value="Znf_C2H2_sf"/>
</dbReference>
<keyword evidence="6" id="KW-0805">Transcription regulation</keyword>
<evidence type="ECO:0000256" key="9">
    <source>
        <dbReference type="PROSITE-ProRule" id="PRU00042"/>
    </source>
</evidence>
<evidence type="ECO:0000256" key="4">
    <source>
        <dbReference type="ARBA" id="ARBA00022771"/>
    </source>
</evidence>
<dbReference type="PANTHER" id="PTHR46179:SF13">
    <property type="entry name" value="C2H2-TYPE DOMAIN-CONTAINING PROTEIN"/>
    <property type="match status" value="1"/>
</dbReference>
<dbReference type="GO" id="GO:0005634">
    <property type="term" value="C:nucleus"/>
    <property type="evidence" value="ECO:0007669"/>
    <property type="project" value="UniProtKB-SubCell"/>
</dbReference>
<dbReference type="PANTHER" id="PTHR46179">
    <property type="entry name" value="ZINC FINGER PROTEIN"/>
    <property type="match status" value="1"/>
</dbReference>
<feature type="domain" description="C2H2-type" evidence="10">
    <location>
        <begin position="103"/>
        <end position="130"/>
    </location>
</feature>